<comment type="caution">
    <text evidence="2">The sequence shown here is derived from an EMBL/GenBank/DDBJ whole genome shotgun (WGS) entry which is preliminary data.</text>
</comment>
<keyword evidence="3" id="KW-1185">Reference proteome</keyword>
<dbReference type="VEuPathDB" id="ToxoDB:cyc_05936"/>
<organism evidence="2 3">
    <name type="scientific">Cyclospora cayetanensis</name>
    <dbReference type="NCBI Taxonomy" id="88456"/>
    <lineage>
        <taxon>Eukaryota</taxon>
        <taxon>Sar</taxon>
        <taxon>Alveolata</taxon>
        <taxon>Apicomplexa</taxon>
        <taxon>Conoidasida</taxon>
        <taxon>Coccidia</taxon>
        <taxon>Eucoccidiorida</taxon>
        <taxon>Eimeriorina</taxon>
        <taxon>Eimeriidae</taxon>
        <taxon>Cyclospora</taxon>
    </lineage>
</organism>
<dbReference type="FunCoup" id="A0A1D3D6I8">
    <property type="interactions" value="4"/>
</dbReference>
<dbReference type="InParanoid" id="A0A1D3D6I8"/>
<dbReference type="AlphaFoldDB" id="A0A1D3D6I8"/>
<dbReference type="Proteomes" id="UP000095192">
    <property type="component" value="Unassembled WGS sequence"/>
</dbReference>
<reference evidence="2 3" key="1">
    <citation type="journal article" date="2016" name="BMC Genomics">
        <title>Comparative genomics reveals Cyclospora cayetanensis possesses coccidia-like metabolism and invasion components but unique surface antigens.</title>
        <authorList>
            <person name="Liu S."/>
            <person name="Wang L."/>
            <person name="Zheng H."/>
            <person name="Xu Z."/>
            <person name="Roellig D.M."/>
            <person name="Li N."/>
            <person name="Frace M.A."/>
            <person name="Tang K."/>
            <person name="Arrowood M.J."/>
            <person name="Moss D.M."/>
            <person name="Zhang L."/>
            <person name="Feng Y."/>
            <person name="Xiao L."/>
        </authorList>
    </citation>
    <scope>NUCLEOTIDE SEQUENCE [LARGE SCALE GENOMIC DNA]</scope>
    <source>
        <strain evidence="2 3">CHN_HEN01</strain>
    </source>
</reference>
<sequence>MSSSTRGSEFHFVNLTSVTFYRHLHILHHGNWRRQPLEAIQPRQEMVCLSEATRSLGTFSGKIQYAVILSGIEYIICSEFEIPVLGENKHVSAMGCNVDSRAQGLPEAKSLFELTYSADLTVFSKFVVNVRETPEGSAFIKQCREELHLALESLRSSSAPILPDPAVLPPSLPSHFLWNVRNIDWKRRLRKAHRSLLIRIVNLTSFPLVLDRRGGDRVTLEEGLWIEFPSEEIPPLCCSEFGCQSDGFLLGTGGSCTYLVANQQGHLLFVWDQPGMGGCRSLGVHSSRSLRVFRHSENLNEGTLVFHLEEARALPPQSWGPSLTPHRGSVEGCLSISEAAEAARFGADVLPVLLPYLEQLEQKGQRPLSHQQIMRGSARLNRRRTSTVGKGGEACVNGDRALQGFKSYRSLCLPNSWLLLGWRIGCERYFKVWGPDEKIALKGWQVAGLEAREAGEAVMKAQVLNLRRAPPELKTDWLVASSSSTTVMHPPLITDPSGGSAALLEGLVEGFRICASALQPEVDKCMRKLFGPDWLQKSKLPSQHVWPGGAIDSEAELIDLEGLLHLMTAYWNEVFEQRVGDPQLLHQLQARIILQWFIAFACRLGDDGYLVGDARTLAFRSAWCA</sequence>
<dbReference type="EMBL" id="JROU02000519">
    <property type="protein sequence ID" value="OEH79073.1"/>
    <property type="molecule type" value="Genomic_DNA"/>
</dbReference>
<accession>A0A1D3D6I8</accession>
<dbReference type="VEuPathDB" id="ToxoDB:LOC34622213"/>
<proteinExistence type="predicted"/>
<name>A0A1D3D6I8_9EIME</name>
<gene>
    <name evidence="2" type="ORF">cyc_05936</name>
</gene>
<evidence type="ECO:0000313" key="3">
    <source>
        <dbReference type="Proteomes" id="UP000095192"/>
    </source>
</evidence>
<evidence type="ECO:0000313" key="2">
    <source>
        <dbReference type="EMBL" id="OEH79073.1"/>
    </source>
</evidence>
<feature type="region of interest" description="Disordered" evidence="1">
    <location>
        <begin position="371"/>
        <end position="391"/>
    </location>
</feature>
<protein>
    <submittedName>
        <fullName evidence="2">Uncharacterized protein</fullName>
    </submittedName>
</protein>
<evidence type="ECO:0000256" key="1">
    <source>
        <dbReference type="SAM" id="MobiDB-lite"/>
    </source>
</evidence>
<dbReference type="Gene3D" id="2.60.270.50">
    <property type="match status" value="2"/>
</dbReference>